<organism evidence="1">
    <name type="scientific">viral metagenome</name>
    <dbReference type="NCBI Taxonomy" id="1070528"/>
    <lineage>
        <taxon>unclassified sequences</taxon>
        <taxon>metagenomes</taxon>
        <taxon>organismal metagenomes</taxon>
    </lineage>
</organism>
<dbReference type="Gene3D" id="3.40.50.300">
    <property type="entry name" value="P-loop containing nucleotide triphosphate hydrolases"/>
    <property type="match status" value="1"/>
</dbReference>
<accession>A0A6H1ZI18</accession>
<dbReference type="EMBL" id="MT144610">
    <property type="protein sequence ID" value="QJH94984.1"/>
    <property type="molecule type" value="Genomic_DNA"/>
</dbReference>
<dbReference type="AlphaFoldDB" id="A0A6H1ZI18"/>
<dbReference type="InterPro" id="IPR027417">
    <property type="entry name" value="P-loop_NTPase"/>
</dbReference>
<name>A0A6H1ZI18_9ZZZZ</name>
<gene>
    <name evidence="1" type="ORF">TM448A00604_0017</name>
    <name evidence="2" type="ORF">TM448B00314_0044</name>
</gene>
<dbReference type="EMBL" id="MT144032">
    <property type="protein sequence ID" value="QJA47122.1"/>
    <property type="molecule type" value="Genomic_DNA"/>
</dbReference>
<protein>
    <submittedName>
        <fullName evidence="1">Putative terminase</fullName>
    </submittedName>
</protein>
<evidence type="ECO:0000313" key="1">
    <source>
        <dbReference type="EMBL" id="QJA47122.1"/>
    </source>
</evidence>
<dbReference type="Gene3D" id="3.30.420.280">
    <property type="match status" value="1"/>
</dbReference>
<proteinExistence type="predicted"/>
<reference evidence="1" key="1">
    <citation type="submission" date="2020-03" db="EMBL/GenBank/DDBJ databases">
        <title>The deep terrestrial virosphere.</title>
        <authorList>
            <person name="Holmfeldt K."/>
            <person name="Nilsson E."/>
            <person name="Simone D."/>
            <person name="Lopez-Fernandez M."/>
            <person name="Wu X."/>
            <person name="de Brujin I."/>
            <person name="Lundin D."/>
            <person name="Andersson A."/>
            <person name="Bertilsson S."/>
            <person name="Dopson M."/>
        </authorList>
    </citation>
    <scope>NUCLEOTIDE SEQUENCE</scope>
    <source>
        <strain evidence="1">TM448A00604</strain>
        <strain evidence="2">TM448B00314</strain>
    </source>
</reference>
<evidence type="ECO:0000313" key="2">
    <source>
        <dbReference type="EMBL" id="QJH94984.1"/>
    </source>
</evidence>
<sequence length="451" mass="50596">MATNEQIDAILKAIGVYPTSAQHPILYSKQRQVLVAGGERSGKSAVGADYLTTRMHEGRLFWLVAANYNLTRPEFEYVCRNLERLGYSFTHTKQVDPGQIEVLDSKGRLVFNIVTKSSNDPRTLAAEAPDGILVCEASQLDYESYLRLRGRIAEKRGWLFMGGTFESSLGWYPELWERGQAPPASEDDLVSYSMPSWSNTFVYPGGREDPEIKAMETEFSTDWFNERLGGTPCPPKGRVFDEFSTSLHVGAGEAYDFHPTELVHIMIDPGFASAYTVLAAHQQGDKLVVFDEIFERGLVTSEIIKITKQRPWWNRVVSGAIDIAAKQHQAMPAPIEVWLKEAGIYLRSQRLSIRDGIEQIKRFLIINPKTGQSLLRINSRCKGLISEFGGCPSPITNQTGVYRWKTDKDGNVLGDTPDDRNNHAIKALSYGLVDLFGFSPVTTQRAKIKFF</sequence>